<comment type="caution">
    <text evidence="3">The sequence shown here is derived from an EMBL/GenBank/DDBJ whole genome shotgun (WGS) entry which is preliminary data.</text>
</comment>
<gene>
    <name evidence="3" type="ORF">LG45_10240</name>
</gene>
<protein>
    <recommendedName>
        <fullName evidence="2">Lipocalin-like domain-containing protein</fullName>
    </recommendedName>
</protein>
<keyword evidence="1" id="KW-0732">Signal</keyword>
<evidence type="ECO:0000313" key="4">
    <source>
        <dbReference type="Proteomes" id="UP000029554"/>
    </source>
</evidence>
<feature type="signal peptide" evidence="1">
    <location>
        <begin position="1"/>
        <end position="20"/>
    </location>
</feature>
<evidence type="ECO:0000259" key="2">
    <source>
        <dbReference type="Pfam" id="PF13648"/>
    </source>
</evidence>
<reference evidence="3 4" key="1">
    <citation type="submission" date="2014-09" db="EMBL/GenBank/DDBJ databases">
        <title>Whole Genome Shotgun of Flavobacterium aquatile LMG 4008.</title>
        <authorList>
            <person name="Gale A.N."/>
            <person name="Pipes S.E."/>
            <person name="Newman J.D."/>
        </authorList>
    </citation>
    <scope>NUCLEOTIDE SEQUENCE [LARGE SCALE GENOMIC DNA]</scope>
    <source>
        <strain evidence="3 4">LMG 4008</strain>
    </source>
</reference>
<dbReference type="Proteomes" id="UP000029554">
    <property type="component" value="Unassembled WGS sequence"/>
</dbReference>
<proteinExistence type="predicted"/>
<sequence length="328" mass="34776">MKQIKFLSALIILFSAFTFTSCDNEAIDPALNPDDFGGGGVPTGGAFTAKVDGVDFNANELIEADYTNTAFGTQLNIIGATSSGKIMHMQILNPTVGTRTATDNIETLLTFSYFASVNDQYSSINISNGSYNGTITITEFNLSTNKVSGTFSFIGYGTTSSTAQVEVTTGVFNNITFQNDVTTTPPPGIVGSYLLTAFNTSVPTDLNGDGTNSTNQLNETTCFNDSFLTINANNTFSTDAKGIEIIFGTGGGVDEVGCFEDPEITGTWSLNGNQISFTYTDEGEIYTDVFTVTGNTLTFTLEDGDIVGNAGGSPVYLTSDITLIYTKQ</sequence>
<evidence type="ECO:0000256" key="1">
    <source>
        <dbReference type="SAM" id="SignalP"/>
    </source>
</evidence>
<dbReference type="OrthoDB" id="1376397at2"/>
<dbReference type="EMBL" id="JRHH01000004">
    <property type="protein sequence ID" value="KGD67516.1"/>
    <property type="molecule type" value="Genomic_DNA"/>
</dbReference>
<accession>A0A095SSA8</accession>
<dbReference type="RefSeq" id="WP_035126794.1">
    <property type="nucleotide sequence ID" value="NZ_JRHH01000004.1"/>
</dbReference>
<evidence type="ECO:0000313" key="3">
    <source>
        <dbReference type="EMBL" id="KGD67516.1"/>
    </source>
</evidence>
<name>A0A095SSA8_9FLAO</name>
<keyword evidence="4" id="KW-1185">Reference proteome</keyword>
<dbReference type="InterPro" id="IPR024311">
    <property type="entry name" value="Lipocalin-like"/>
</dbReference>
<dbReference type="Pfam" id="PF13648">
    <property type="entry name" value="Lipocalin_4"/>
    <property type="match status" value="1"/>
</dbReference>
<organism evidence="3 4">
    <name type="scientific">Flavobacterium aquatile LMG 4008 = ATCC 11947</name>
    <dbReference type="NCBI Taxonomy" id="1453498"/>
    <lineage>
        <taxon>Bacteria</taxon>
        <taxon>Pseudomonadati</taxon>
        <taxon>Bacteroidota</taxon>
        <taxon>Flavobacteriia</taxon>
        <taxon>Flavobacteriales</taxon>
        <taxon>Flavobacteriaceae</taxon>
        <taxon>Flavobacterium</taxon>
    </lineage>
</organism>
<dbReference type="eggNOG" id="ENOG5032QP9">
    <property type="taxonomic scope" value="Bacteria"/>
</dbReference>
<dbReference type="AlphaFoldDB" id="A0A095SSA8"/>
<dbReference type="PROSITE" id="PS51257">
    <property type="entry name" value="PROKAR_LIPOPROTEIN"/>
    <property type="match status" value="1"/>
</dbReference>
<feature type="domain" description="Lipocalin-like" evidence="2">
    <location>
        <begin position="189"/>
        <end position="299"/>
    </location>
</feature>
<dbReference type="STRING" id="1453498.LG45_10240"/>
<feature type="chain" id="PRO_5001910434" description="Lipocalin-like domain-containing protein" evidence="1">
    <location>
        <begin position="21"/>
        <end position="328"/>
    </location>
</feature>